<organism evidence="8">
    <name type="scientific">marine sediment metagenome</name>
    <dbReference type="NCBI Taxonomy" id="412755"/>
    <lineage>
        <taxon>unclassified sequences</taxon>
        <taxon>metagenomes</taxon>
        <taxon>ecological metagenomes</taxon>
    </lineage>
</organism>
<dbReference type="GO" id="GO:0005524">
    <property type="term" value="F:ATP binding"/>
    <property type="evidence" value="ECO:0007669"/>
    <property type="project" value="UniProtKB-KW"/>
</dbReference>
<keyword evidence="3" id="KW-0067">ATP-binding</keyword>
<dbReference type="InterPro" id="IPR004188">
    <property type="entry name" value="Phe-tRNA_ligase_II_N"/>
</dbReference>
<dbReference type="Pfam" id="PF01409">
    <property type="entry name" value="tRNA-synt_2d"/>
    <property type="match status" value="1"/>
</dbReference>
<dbReference type="AlphaFoldDB" id="A0A0F9F5E9"/>
<dbReference type="SUPFAM" id="SSF55681">
    <property type="entry name" value="Class II aaRS and biotin synthetases"/>
    <property type="match status" value="1"/>
</dbReference>
<evidence type="ECO:0000256" key="4">
    <source>
        <dbReference type="ARBA" id="ARBA00022917"/>
    </source>
</evidence>
<keyword evidence="5" id="KW-0030">Aminoacyl-tRNA synthetase</keyword>
<sequence length="203" mass="23324">MEIMSRLDKFLKDAETEINNTVSLKSVQELRIKYLGRKSEIVTILKGLGGIPSDLRPKIGMRANEVKSYIDKILIRREEELSNNIFNTLGDKEKIDITEPGIKNETGHLHPISRMRMEVEDIFSSMGFTIATGPEVELDYYNFEALNIPPDHPARDMQDTIWTVEGSLLRTHTSCVQIRTMEKFKPPIRVIAPGRVFRYEETD</sequence>
<reference evidence="8" key="1">
    <citation type="journal article" date="2015" name="Nature">
        <title>Complex archaea that bridge the gap between prokaryotes and eukaryotes.</title>
        <authorList>
            <person name="Spang A."/>
            <person name="Saw J.H."/>
            <person name="Jorgensen S.L."/>
            <person name="Zaremba-Niedzwiedzka K."/>
            <person name="Martijn J."/>
            <person name="Lind A.E."/>
            <person name="van Eijk R."/>
            <person name="Schleper C."/>
            <person name="Guy L."/>
            <person name="Ettema T.J."/>
        </authorList>
    </citation>
    <scope>NUCLEOTIDE SEQUENCE</scope>
</reference>
<dbReference type="Pfam" id="PF02912">
    <property type="entry name" value="Phe_tRNA-synt_N"/>
    <property type="match status" value="1"/>
</dbReference>
<evidence type="ECO:0000256" key="2">
    <source>
        <dbReference type="ARBA" id="ARBA00022741"/>
    </source>
</evidence>
<keyword evidence="4" id="KW-0648">Protein biosynthesis</keyword>
<name>A0A0F9F5E9_9ZZZZ</name>
<gene>
    <name evidence="8" type="ORF">LCGC14_1994090</name>
</gene>
<evidence type="ECO:0000259" key="6">
    <source>
        <dbReference type="Pfam" id="PF01409"/>
    </source>
</evidence>
<feature type="non-terminal residue" evidence="8">
    <location>
        <position position="203"/>
    </location>
</feature>
<evidence type="ECO:0000256" key="1">
    <source>
        <dbReference type="ARBA" id="ARBA00022598"/>
    </source>
</evidence>
<keyword evidence="1" id="KW-0436">Ligase</keyword>
<dbReference type="GO" id="GO:0000049">
    <property type="term" value="F:tRNA binding"/>
    <property type="evidence" value="ECO:0007669"/>
    <property type="project" value="InterPro"/>
</dbReference>
<dbReference type="SUPFAM" id="SSF46589">
    <property type="entry name" value="tRNA-binding arm"/>
    <property type="match status" value="1"/>
</dbReference>
<evidence type="ECO:0000256" key="5">
    <source>
        <dbReference type="ARBA" id="ARBA00023146"/>
    </source>
</evidence>
<comment type="caution">
    <text evidence="8">The sequence shown here is derived from an EMBL/GenBank/DDBJ whole genome shotgun (WGS) entry which is preliminary data.</text>
</comment>
<dbReference type="GO" id="GO:0005737">
    <property type="term" value="C:cytoplasm"/>
    <property type="evidence" value="ECO:0007669"/>
    <property type="project" value="InterPro"/>
</dbReference>
<evidence type="ECO:0000313" key="8">
    <source>
        <dbReference type="EMBL" id="KKL81503.1"/>
    </source>
</evidence>
<keyword evidence="2" id="KW-0547">Nucleotide-binding</keyword>
<dbReference type="Gene3D" id="3.30.930.10">
    <property type="entry name" value="Bira Bifunctional Protein, Domain 2"/>
    <property type="match status" value="1"/>
</dbReference>
<dbReference type="InterPro" id="IPR045864">
    <property type="entry name" value="aa-tRNA-synth_II/BPL/LPL"/>
</dbReference>
<accession>A0A0F9F5E9</accession>
<evidence type="ECO:0000256" key="3">
    <source>
        <dbReference type="ARBA" id="ARBA00022840"/>
    </source>
</evidence>
<proteinExistence type="predicted"/>
<dbReference type="GO" id="GO:0004826">
    <property type="term" value="F:phenylalanine-tRNA ligase activity"/>
    <property type="evidence" value="ECO:0007669"/>
    <property type="project" value="InterPro"/>
</dbReference>
<dbReference type="EMBL" id="LAZR01022542">
    <property type="protein sequence ID" value="KKL81503.1"/>
    <property type="molecule type" value="Genomic_DNA"/>
</dbReference>
<dbReference type="InterPro" id="IPR010978">
    <property type="entry name" value="tRNA-bd_arm"/>
</dbReference>
<feature type="domain" description="Phenylalanine-tRNA ligase class II N-terminal" evidence="7">
    <location>
        <begin position="23"/>
        <end position="83"/>
    </location>
</feature>
<evidence type="ECO:0000259" key="7">
    <source>
        <dbReference type="Pfam" id="PF02912"/>
    </source>
</evidence>
<dbReference type="InterPro" id="IPR002319">
    <property type="entry name" value="Phenylalanyl-tRNA_Synthase"/>
</dbReference>
<feature type="domain" description="Phenylalanyl-tRNA synthetase" evidence="6">
    <location>
        <begin position="94"/>
        <end position="203"/>
    </location>
</feature>
<protein>
    <submittedName>
        <fullName evidence="8">Uncharacterized protein</fullName>
    </submittedName>
</protein>
<dbReference type="GO" id="GO:0006432">
    <property type="term" value="P:phenylalanyl-tRNA aminoacylation"/>
    <property type="evidence" value="ECO:0007669"/>
    <property type="project" value="InterPro"/>
</dbReference>